<dbReference type="PANTHER" id="PTHR21569">
    <property type="entry name" value="RIBOSOMAL PROTEIN S9"/>
    <property type="match status" value="1"/>
</dbReference>
<dbReference type="Pfam" id="PF00380">
    <property type="entry name" value="Ribosomal_S9"/>
    <property type="match status" value="1"/>
</dbReference>
<dbReference type="GO" id="GO:0006412">
    <property type="term" value="P:translation"/>
    <property type="evidence" value="ECO:0007669"/>
    <property type="project" value="InterPro"/>
</dbReference>
<evidence type="ECO:0000313" key="6">
    <source>
        <dbReference type="EMBL" id="CBI02363.1"/>
    </source>
</evidence>
<sequence length="129" mass="14657">MSEFVQATGRRKRAVARVRMALGQGVITVNNKPFDEYFPRPQLQQIVCQPLEALESRSRYDVIVKTEGGGVTGQAGAIRHGIARALVVMDEGSRGTMRKHGLLTRDPREKESKKYGRKRARKRFQFSKR</sequence>
<dbReference type="EMBL" id="CABL01000017">
    <property type="protein sequence ID" value="CBH75923.1"/>
    <property type="molecule type" value="Genomic_DNA"/>
</dbReference>
<proteinExistence type="inferred from homology"/>
<dbReference type="InterPro" id="IPR000754">
    <property type="entry name" value="Ribosomal_uS9"/>
</dbReference>
<dbReference type="Gene3D" id="3.30.230.10">
    <property type="match status" value="1"/>
</dbReference>
<dbReference type="InterPro" id="IPR023035">
    <property type="entry name" value="Ribosomal_uS9_bac/plastid"/>
</dbReference>
<dbReference type="InterPro" id="IPR020568">
    <property type="entry name" value="Ribosomal_Su5_D2-typ_SF"/>
</dbReference>
<accession>E6PHI5</accession>
<dbReference type="PANTHER" id="PTHR21569:SF1">
    <property type="entry name" value="SMALL RIBOSOMAL SUBUNIT PROTEIN US9M"/>
    <property type="match status" value="1"/>
</dbReference>
<dbReference type="GO" id="GO:0015935">
    <property type="term" value="C:small ribosomal subunit"/>
    <property type="evidence" value="ECO:0007669"/>
    <property type="project" value="UniProtKB-ARBA"/>
</dbReference>
<evidence type="ECO:0000313" key="7">
    <source>
        <dbReference type="EMBL" id="CBI02464.1"/>
    </source>
</evidence>
<evidence type="ECO:0000256" key="2">
    <source>
        <dbReference type="ARBA" id="ARBA00022980"/>
    </source>
</evidence>
<dbReference type="InterPro" id="IPR014721">
    <property type="entry name" value="Ribsml_uS5_D2-typ_fold_subgr"/>
</dbReference>
<comment type="caution">
    <text evidence="5">The sequence shown here is derived from an EMBL/GenBank/DDBJ whole genome shotgun (WGS) entry which is preliminary data.</text>
</comment>
<dbReference type="HAMAP" id="MF_00532_B">
    <property type="entry name" value="Ribosomal_uS9_B"/>
    <property type="match status" value="1"/>
</dbReference>
<dbReference type="GO" id="GO:0005737">
    <property type="term" value="C:cytoplasm"/>
    <property type="evidence" value="ECO:0007669"/>
    <property type="project" value="UniProtKB-ARBA"/>
</dbReference>
<feature type="compositionally biased region" description="Basic residues" evidence="4">
    <location>
        <begin position="115"/>
        <end position="129"/>
    </location>
</feature>
<name>E6PHI5_9ZZZZ</name>
<dbReference type="PROSITE" id="PS00360">
    <property type="entry name" value="RIBOSOMAL_S9"/>
    <property type="match status" value="1"/>
</dbReference>
<reference evidence="5" key="1">
    <citation type="submission" date="2009-10" db="EMBL/GenBank/DDBJ databases">
        <title>Diversity of trophic interactions inside an arsenic-rich microbial ecosystem.</title>
        <authorList>
            <person name="Bertin P.N."/>
            <person name="Heinrich-Salmeron A."/>
            <person name="Pelletier E."/>
            <person name="Goulhen-Chollet F."/>
            <person name="Arsene-Ploetze F."/>
            <person name="Gallien S."/>
            <person name="Calteau A."/>
            <person name="Vallenet D."/>
            <person name="Casiot C."/>
            <person name="Chane-Woon-Ming B."/>
            <person name="Giloteaux L."/>
            <person name="Barakat M."/>
            <person name="Bonnefoy V."/>
            <person name="Bruneel O."/>
            <person name="Chandler M."/>
            <person name="Cleiss J."/>
            <person name="Duran R."/>
            <person name="Elbaz-Poulichet F."/>
            <person name="Fonknechten N."/>
            <person name="Lauga B."/>
            <person name="Mornico D."/>
            <person name="Ortet P."/>
            <person name="Schaeffer C."/>
            <person name="Siguier P."/>
            <person name="Alexander Thil Smith A."/>
            <person name="Van Dorsselaer A."/>
            <person name="Weissenbach J."/>
            <person name="Medigue C."/>
            <person name="Le Paslier D."/>
        </authorList>
    </citation>
    <scope>NUCLEOTIDE SEQUENCE</scope>
</reference>
<comment type="similarity">
    <text evidence="1">Belongs to the universal ribosomal protein uS9 family.</text>
</comment>
<evidence type="ECO:0000313" key="5">
    <source>
        <dbReference type="EMBL" id="CBH75923.1"/>
    </source>
</evidence>
<dbReference type="GO" id="GO:0003735">
    <property type="term" value="F:structural constituent of ribosome"/>
    <property type="evidence" value="ECO:0007669"/>
    <property type="project" value="InterPro"/>
</dbReference>
<dbReference type="EMBL" id="CABO01000038">
    <property type="protein sequence ID" value="CBI02464.1"/>
    <property type="molecule type" value="Genomic_DNA"/>
</dbReference>
<dbReference type="AlphaFoldDB" id="E6PHI5"/>
<dbReference type="NCBIfam" id="NF001099">
    <property type="entry name" value="PRK00132.1"/>
    <property type="match status" value="1"/>
</dbReference>
<evidence type="ECO:0000256" key="1">
    <source>
        <dbReference type="ARBA" id="ARBA00005251"/>
    </source>
</evidence>
<evidence type="ECO:0000256" key="4">
    <source>
        <dbReference type="SAM" id="MobiDB-lite"/>
    </source>
</evidence>
<feature type="region of interest" description="Disordered" evidence="4">
    <location>
        <begin position="93"/>
        <end position="129"/>
    </location>
</feature>
<feature type="compositionally biased region" description="Basic and acidic residues" evidence="4">
    <location>
        <begin position="103"/>
        <end position="114"/>
    </location>
</feature>
<dbReference type="GO" id="GO:0003723">
    <property type="term" value="F:RNA binding"/>
    <property type="evidence" value="ECO:0007669"/>
    <property type="project" value="TreeGrafter"/>
</dbReference>
<keyword evidence="3" id="KW-0687">Ribonucleoprotein</keyword>
<dbReference type="EMBL" id="CABO01000035">
    <property type="protein sequence ID" value="CBI02363.1"/>
    <property type="molecule type" value="Genomic_DNA"/>
</dbReference>
<keyword evidence="2 5" id="KW-0689">Ribosomal protein</keyword>
<gene>
    <name evidence="5" type="primary">rpsI</name>
    <name evidence="5" type="ORF">CARN1_1090</name>
    <name evidence="6" type="ORF">CARN4_1070</name>
    <name evidence="7" type="ORF">CARN4_1127</name>
</gene>
<dbReference type="FunFam" id="3.30.230.10:FF:000001">
    <property type="entry name" value="30S ribosomal protein S9"/>
    <property type="match status" value="1"/>
</dbReference>
<dbReference type="SUPFAM" id="SSF54211">
    <property type="entry name" value="Ribosomal protein S5 domain 2-like"/>
    <property type="match status" value="1"/>
</dbReference>
<organism evidence="5">
    <name type="scientific">mine drainage metagenome</name>
    <dbReference type="NCBI Taxonomy" id="410659"/>
    <lineage>
        <taxon>unclassified sequences</taxon>
        <taxon>metagenomes</taxon>
        <taxon>ecological metagenomes</taxon>
    </lineage>
</organism>
<evidence type="ECO:0000256" key="3">
    <source>
        <dbReference type="ARBA" id="ARBA00023274"/>
    </source>
</evidence>
<dbReference type="InterPro" id="IPR020574">
    <property type="entry name" value="Ribosomal_uS9_CS"/>
</dbReference>
<protein>
    <submittedName>
        <fullName evidence="5">Ribosomal protein S9</fullName>
    </submittedName>
</protein>